<protein>
    <submittedName>
        <fullName evidence="2">Uncharacterized protein</fullName>
    </submittedName>
</protein>
<dbReference type="HOGENOM" id="CLU_2979841_0_0_1"/>
<keyword evidence="3" id="KW-1185">Reference proteome</keyword>
<feature type="compositionally biased region" description="Basic and acidic residues" evidence="1">
    <location>
        <begin position="20"/>
        <end position="29"/>
    </location>
</feature>
<feature type="region of interest" description="Disordered" evidence="1">
    <location>
        <begin position="1"/>
        <end position="42"/>
    </location>
</feature>
<reference evidence="2 3" key="1">
    <citation type="journal article" date="2012" name="BMC Genomics">
        <title>Comparative genomics of the white-rot fungi, Phanerochaete carnosa and P. chrysosporium, to elucidate the genetic basis of the distinct wood types they colonize.</title>
        <authorList>
            <person name="Suzuki H."/>
            <person name="MacDonald J."/>
            <person name="Syed K."/>
            <person name="Salamov A."/>
            <person name="Hori C."/>
            <person name="Aerts A."/>
            <person name="Henrissat B."/>
            <person name="Wiebenga A."/>
            <person name="vanKuyk P.A."/>
            <person name="Barry K."/>
            <person name="Lindquist E."/>
            <person name="LaButti K."/>
            <person name="Lapidus A."/>
            <person name="Lucas S."/>
            <person name="Coutinho P."/>
            <person name="Gong Y."/>
            <person name="Samejima M."/>
            <person name="Mahadevan R."/>
            <person name="Abou-Zaid M."/>
            <person name="de Vries R.P."/>
            <person name="Igarashi K."/>
            <person name="Yadav J.S."/>
            <person name="Grigoriev I.V."/>
            <person name="Master E.R."/>
        </authorList>
    </citation>
    <scope>NUCLEOTIDE SEQUENCE [LARGE SCALE GENOMIC DNA]</scope>
    <source>
        <strain evidence="2 3">HHB-10118-sp</strain>
    </source>
</reference>
<proteinExistence type="predicted"/>
<evidence type="ECO:0000313" key="3">
    <source>
        <dbReference type="Proteomes" id="UP000008370"/>
    </source>
</evidence>
<dbReference type="AlphaFoldDB" id="K5VQL2"/>
<dbReference type="KEGG" id="pco:PHACADRAFT_198181"/>
<dbReference type="Proteomes" id="UP000008370">
    <property type="component" value="Unassembled WGS sequence"/>
</dbReference>
<organism evidence="2 3">
    <name type="scientific">Phanerochaete carnosa (strain HHB-10118-sp)</name>
    <name type="common">White-rot fungus</name>
    <name type="synonym">Peniophora carnosa</name>
    <dbReference type="NCBI Taxonomy" id="650164"/>
    <lineage>
        <taxon>Eukaryota</taxon>
        <taxon>Fungi</taxon>
        <taxon>Dikarya</taxon>
        <taxon>Basidiomycota</taxon>
        <taxon>Agaricomycotina</taxon>
        <taxon>Agaricomycetes</taxon>
        <taxon>Polyporales</taxon>
        <taxon>Phanerochaetaceae</taxon>
        <taxon>Phanerochaete</taxon>
    </lineage>
</organism>
<evidence type="ECO:0000256" key="1">
    <source>
        <dbReference type="SAM" id="MobiDB-lite"/>
    </source>
</evidence>
<dbReference type="GeneID" id="18911306"/>
<evidence type="ECO:0000313" key="2">
    <source>
        <dbReference type="EMBL" id="EKM53758.1"/>
    </source>
</evidence>
<sequence>MDAMEPDLRTQSYSPDDIQDGIRSEHSSEKQPMTPGVPKAEITLAPIDHGLSAWATVV</sequence>
<dbReference type="RefSeq" id="XP_007398436.1">
    <property type="nucleotide sequence ID" value="XM_007398374.1"/>
</dbReference>
<dbReference type="InParanoid" id="K5VQL2"/>
<dbReference type="EMBL" id="JH930474">
    <property type="protein sequence ID" value="EKM53758.1"/>
    <property type="molecule type" value="Genomic_DNA"/>
</dbReference>
<gene>
    <name evidence="2" type="ORF">PHACADRAFT_198181</name>
</gene>
<name>K5VQL2_PHACS</name>
<accession>K5VQL2</accession>